<evidence type="ECO:0000313" key="1">
    <source>
        <dbReference type="EMBL" id="TXD72070.1"/>
    </source>
</evidence>
<name>A0A5C6YWT9_9FLAO</name>
<keyword evidence="2" id="KW-1185">Reference proteome</keyword>
<dbReference type="Proteomes" id="UP000321497">
    <property type="component" value="Unassembled WGS sequence"/>
</dbReference>
<gene>
    <name evidence="1" type="ORF">ESU54_13505</name>
</gene>
<reference evidence="1 2" key="1">
    <citation type="submission" date="2019-08" db="EMBL/GenBank/DDBJ databases">
        <title>Genome of Aequorivita antarctica SW49 (type strain).</title>
        <authorList>
            <person name="Bowman J.P."/>
        </authorList>
    </citation>
    <scope>NUCLEOTIDE SEQUENCE [LARGE SCALE GENOMIC DNA]</scope>
    <source>
        <strain evidence="1 2">SW49</strain>
    </source>
</reference>
<accession>A0A5C6YWT9</accession>
<organism evidence="1 2">
    <name type="scientific">Aequorivita antarctica</name>
    <dbReference type="NCBI Taxonomy" id="153266"/>
    <lineage>
        <taxon>Bacteria</taxon>
        <taxon>Pseudomonadati</taxon>
        <taxon>Bacteroidota</taxon>
        <taxon>Flavobacteriia</taxon>
        <taxon>Flavobacteriales</taxon>
        <taxon>Flavobacteriaceae</taxon>
        <taxon>Aequorivita</taxon>
    </lineage>
</organism>
<proteinExistence type="predicted"/>
<dbReference type="Pfam" id="PF18928">
    <property type="entry name" value="DUF5677"/>
    <property type="match status" value="1"/>
</dbReference>
<dbReference type="EMBL" id="VORT01000010">
    <property type="protein sequence ID" value="TXD72070.1"/>
    <property type="molecule type" value="Genomic_DNA"/>
</dbReference>
<dbReference type="OrthoDB" id="1097612at2"/>
<comment type="caution">
    <text evidence="1">The sequence shown here is derived from an EMBL/GenBank/DDBJ whole genome shotgun (WGS) entry which is preliminary data.</text>
</comment>
<dbReference type="AlphaFoldDB" id="A0A5C6YWT9"/>
<evidence type="ECO:0000313" key="2">
    <source>
        <dbReference type="Proteomes" id="UP000321497"/>
    </source>
</evidence>
<dbReference type="InterPro" id="IPR043733">
    <property type="entry name" value="DUF5677"/>
</dbReference>
<protein>
    <submittedName>
        <fullName evidence="1">Uncharacterized protein</fullName>
    </submittedName>
</protein>
<dbReference type="RefSeq" id="WP_111845248.1">
    <property type="nucleotide sequence ID" value="NZ_UEGI01000015.1"/>
</dbReference>
<sequence>MHPTKKDILSALIRYNFVLKILERITSNVESKNIKDKRWFIFSEKIARKYLNQAYTFQQIIQDDIYFEKGNEDIRFVDFSSMFSLLRIQLETYSVFYHLFADKCHIEEKIIRFRLWELDGLRSMERYEKPNDADVSKRLSKNKEDIEYCISVIRGFDFFKNLDSNQQDWLIKYANWKFSSESLKNKNKKKWKLSINDMIINTGLSESLFRDWYSFTSTHTHSSYWSVIQNDTLTLEEKITMEYIAIMQGGFVTSFFIKDFCGIYEIARLVLDSLTKNEREVIDSFDDNGRKNEKELR</sequence>